<evidence type="ECO:0000313" key="5">
    <source>
        <dbReference type="Proteomes" id="UP000245942"/>
    </source>
</evidence>
<feature type="compositionally biased region" description="Polar residues" evidence="1">
    <location>
        <begin position="1311"/>
        <end position="1325"/>
    </location>
</feature>
<dbReference type="InterPro" id="IPR046362">
    <property type="entry name" value="Zw10/DSL1_C_sf"/>
</dbReference>
<feature type="compositionally biased region" description="Pro residues" evidence="1">
    <location>
        <begin position="1244"/>
        <end position="1257"/>
    </location>
</feature>
<sequence>MASASSSSDPLPPSTDRTPDVASFLGQLSAGPSSSSKLPFEAQASLISAQLSNVEGQTAALVQQRRGDLAKLIDQSEVAEQRLGRLVGRIEEVERSTSGDEKPQLLSPALGSALQQYSDSVYALHRSDHLLQALQVVHTALSAIEALEDQVAQGRLEADAYAHTLAQTEAAYGGLLNNASSSSSNGSKSFTWLAESESSRAVADLLERRKYAKAAAEAMIERGWEQSVIVGKQPADNGVWMMNILQATQLSEHAEHSVSLDSLAQSLITNGSLNGKLTDLSHSLTKMLSQTCLSSSSSERWTATLDDSSPKQALLLGHAAGNAKLDCLETILEFLGARLLPALEIRAVTHFSRALLPVLIPLVLTKLRAMLPSSLQMPSITKDLAALKSSAERIYSSLEKSRLIPAPLDEDSEEAELLGSPHALLRFASSVHSQFSNKVAAAARDQARRLCMSEDETGWDTEQIEIEESLPLLENDEEWAVEEPLIDDGKSIALQDNGATNGDDWGWGETEEDVEVPPPRSSAPANMARSASIKSSTSSADGGTSYSRSSSPAGQRPGRPLPVKKGRGALGGVRVIKPADQMGSGPLPGDEDGDDAWGLDDDLAEEPPRTPVIRQPDVADAWGLDEEAEPMPLAANPVQALTTDVRRSLEVAAPAEDADDAWFTDEVDANALPSVPDSQVPMAASTSMSSTASYPSIDDLDEDAWGLSEEEKAERAAKRASMMGIPIGFKIPTEESASSKEAATVLRAVTEQANEQEKSTEDVLPSTRGLGDPQPPSEARPASSVPIQVSLSRDTSFSFDDEDELDEDAWGLSAEEQKERAEKRASKRLTLGQVSGFSYLQPPAAANGDNTKLDAGMVPEPTLSSKPETSEGDALTADNLEASEVVNGQDGSQGHHAAERQERLSEGLTPAGSIDVAPSEAHLSDLDSLHDHLAVPGSRGVESAPEISDNVSVVSAASTDQPFPVESALPQDLSSRASEAGSEAVLPATPQSERSEPTLGDNAAWEPETMSVHEGSIDGDRGGEDKTLFQVESALPISSASSVATGSAGPPSVGSLPPTPKAEADLSLPDERLPSLAGLSSTPPVRGFSASSSAMAMDSRPQTPFGAEHQSSEPPFPVHSAFPYHGTHRGSVMGTGPSSVASGFEGRSDIALPPSPPPPMDDDNGDGVSDFLSPVRGPTEAQAPQSTSEQGGEVIDRGLAQHQEETSQAPEMEEDDDPWGDADAQWEAEQQSQEAQRNVSHPSAEPPPHAVPSPAEAPAPSSDARDADEDWGWSDEPTHTAAAQQAATDAASSSTGASLSVAQRAIKPQKGRSSSPSGASPQLRQATRRSAEAAAAAAAAGLVGQGNRSVQSQGSTTRLTADALARNGDGAGVKSADQQSSAASNAAVPSSKRRVESCKISKRSRELIKLAHRILDDTIALAESDGGADSEAPSPLPLLRSLADIFELYRALMPTLHYQTLTQIPSLAMQFANDCRFLAKEILLLSDRLHHSSALLGLLDASPDVLDLPHEASLMTSLGKQVFESQMASQASTLDELLTQTDSLLRVYQEERFSVCSKVLAQLVHHLGALHRGWSEVLTPSSCAGALGTLVEAVLLRLGGDVLEIDDIGEREGERLAELIRLLVPLEKLFPASGQQSQNHIGAAAGEEQDTPTSSVASFVPSWVKITGYLPEILLGSLADVEFLLFEAGGLLLAPSESVGAAGATSMGFTREEARRLIRSTFADTPRRAALLGRVERGS</sequence>
<evidence type="ECO:0000259" key="2">
    <source>
        <dbReference type="Pfam" id="PF20666"/>
    </source>
</evidence>
<feature type="compositionally biased region" description="Low complexity" evidence="1">
    <location>
        <begin position="1375"/>
        <end position="1390"/>
    </location>
</feature>
<dbReference type="Pfam" id="PF20666">
    <property type="entry name" value="ZW10_C"/>
    <property type="match status" value="1"/>
</dbReference>
<dbReference type="Proteomes" id="UP000245942">
    <property type="component" value="Unassembled WGS sequence"/>
</dbReference>
<evidence type="ECO:0008006" key="6">
    <source>
        <dbReference type="Google" id="ProtNLM"/>
    </source>
</evidence>
<dbReference type="InterPro" id="IPR055148">
    <property type="entry name" value="ZW10_C_2"/>
</dbReference>
<feature type="region of interest" description="Disordered" evidence="1">
    <location>
        <begin position="486"/>
        <end position="633"/>
    </location>
</feature>
<feature type="compositionally biased region" description="Low complexity" evidence="1">
    <location>
        <begin position="1038"/>
        <end position="1052"/>
    </location>
</feature>
<dbReference type="GO" id="GO:0007094">
    <property type="term" value="P:mitotic spindle assembly checkpoint signaling"/>
    <property type="evidence" value="ECO:0007669"/>
    <property type="project" value="TreeGrafter"/>
</dbReference>
<dbReference type="GO" id="GO:0005737">
    <property type="term" value="C:cytoplasm"/>
    <property type="evidence" value="ECO:0007669"/>
    <property type="project" value="GOC"/>
</dbReference>
<dbReference type="GeneID" id="37016723"/>
<feature type="domain" description="Centromere/kinetochore protein zw10 C-terminal" evidence="2">
    <location>
        <begin position="1396"/>
        <end position="1535"/>
    </location>
</feature>
<feature type="compositionally biased region" description="Low complexity" evidence="1">
    <location>
        <begin position="1280"/>
        <end position="1303"/>
    </location>
</feature>
<dbReference type="GO" id="GO:1990423">
    <property type="term" value="C:RZZ complex"/>
    <property type="evidence" value="ECO:0007669"/>
    <property type="project" value="TreeGrafter"/>
</dbReference>
<feature type="compositionally biased region" description="Basic and acidic residues" evidence="1">
    <location>
        <begin position="815"/>
        <end position="824"/>
    </location>
</feature>
<dbReference type="PANTHER" id="PTHR12205">
    <property type="entry name" value="CENTROMERE/KINETOCHORE PROTEIN ZW10"/>
    <property type="match status" value="1"/>
</dbReference>
<evidence type="ECO:0000256" key="1">
    <source>
        <dbReference type="SAM" id="MobiDB-lite"/>
    </source>
</evidence>
<feature type="domain" description="ZW10 C-terminal helical" evidence="3">
    <location>
        <begin position="1558"/>
        <end position="1735"/>
    </location>
</feature>
<dbReference type="Pfam" id="PF22766">
    <property type="entry name" value="ZW10_C2"/>
    <property type="match status" value="1"/>
</dbReference>
<feature type="compositionally biased region" description="Low complexity" evidence="1">
    <location>
        <begin position="682"/>
        <end position="693"/>
    </location>
</feature>
<dbReference type="Gene3D" id="1.10.357.150">
    <property type="match status" value="1"/>
</dbReference>
<feature type="compositionally biased region" description="Acidic residues" evidence="1">
    <location>
        <begin position="589"/>
        <end position="605"/>
    </location>
</feature>
<feature type="compositionally biased region" description="Acidic residues" evidence="1">
    <location>
        <begin position="1211"/>
        <end position="1226"/>
    </location>
</feature>
<protein>
    <recommendedName>
        <fullName evidence="6">Retrograde transport protein Dsl1 C-terminal domain-containing protein</fullName>
    </recommendedName>
</protein>
<feature type="compositionally biased region" description="Basic and acidic residues" evidence="1">
    <location>
        <begin position="922"/>
        <end position="933"/>
    </location>
</feature>
<feature type="compositionally biased region" description="Low complexity" evidence="1">
    <location>
        <begin position="1089"/>
        <end position="1099"/>
    </location>
</feature>
<keyword evidence="5" id="KW-1185">Reference proteome</keyword>
<evidence type="ECO:0000313" key="4">
    <source>
        <dbReference type="EMBL" id="PWN20382.1"/>
    </source>
</evidence>
<reference evidence="4 5" key="1">
    <citation type="journal article" date="2018" name="Mol. Biol. Evol.">
        <title>Broad Genomic Sampling Reveals a Smut Pathogenic Ancestry of the Fungal Clade Ustilaginomycotina.</title>
        <authorList>
            <person name="Kijpornyongpan T."/>
            <person name="Mondo S.J."/>
            <person name="Barry K."/>
            <person name="Sandor L."/>
            <person name="Lee J."/>
            <person name="Lipzen A."/>
            <person name="Pangilinan J."/>
            <person name="LaButti K."/>
            <person name="Hainaut M."/>
            <person name="Henrissat B."/>
            <person name="Grigoriev I.V."/>
            <person name="Spatafora J.W."/>
            <person name="Aime M.C."/>
        </authorList>
    </citation>
    <scope>NUCLEOTIDE SEQUENCE [LARGE SCALE GENOMIC DNA]</scope>
    <source>
        <strain evidence="4 5">MCA 4718</strain>
    </source>
</reference>
<evidence type="ECO:0000259" key="3">
    <source>
        <dbReference type="Pfam" id="PF22766"/>
    </source>
</evidence>
<dbReference type="EMBL" id="KZ819328">
    <property type="protein sequence ID" value="PWN20382.1"/>
    <property type="molecule type" value="Genomic_DNA"/>
</dbReference>
<gene>
    <name evidence="4" type="ORF">BCV69DRAFT_312973</name>
</gene>
<feature type="compositionally biased region" description="Polar residues" evidence="1">
    <location>
        <begin position="541"/>
        <end position="553"/>
    </location>
</feature>
<proteinExistence type="predicted"/>
<feature type="compositionally biased region" description="Low complexity" evidence="1">
    <location>
        <begin position="1227"/>
        <end position="1243"/>
    </location>
</feature>
<dbReference type="GO" id="GO:0006888">
    <property type="term" value="P:endoplasmic reticulum to Golgi vesicle-mediated transport"/>
    <property type="evidence" value="ECO:0007669"/>
    <property type="project" value="TreeGrafter"/>
</dbReference>
<feature type="region of interest" description="Disordered" evidence="1">
    <location>
        <begin position="672"/>
        <end position="719"/>
    </location>
</feature>
<dbReference type="PANTHER" id="PTHR12205:SF0">
    <property type="entry name" value="CENTROMERE_KINETOCHORE PROTEIN ZW10 HOMOLOG"/>
    <property type="match status" value="1"/>
</dbReference>
<feature type="region of interest" description="Disordered" evidence="1">
    <location>
        <begin position="735"/>
        <end position="1333"/>
    </location>
</feature>
<dbReference type="InterPro" id="IPR048343">
    <property type="entry name" value="ZW10_C"/>
</dbReference>
<feature type="compositionally biased region" description="Basic and acidic residues" evidence="1">
    <location>
        <begin position="1015"/>
        <end position="1027"/>
    </location>
</feature>
<feature type="compositionally biased region" description="Polar residues" evidence="1">
    <location>
        <begin position="785"/>
        <end position="798"/>
    </location>
</feature>
<dbReference type="RefSeq" id="XP_025347542.1">
    <property type="nucleotide sequence ID" value="XM_025494989.1"/>
</dbReference>
<dbReference type="OrthoDB" id="534815at2759"/>
<feature type="compositionally biased region" description="Basic and acidic residues" evidence="1">
    <location>
        <begin position="896"/>
        <end position="905"/>
    </location>
</feature>
<name>A0A316U559_9BASI</name>
<organism evidence="4 5">
    <name type="scientific">Pseudomicrostroma glucosiphilum</name>
    <dbReference type="NCBI Taxonomy" id="1684307"/>
    <lineage>
        <taxon>Eukaryota</taxon>
        <taxon>Fungi</taxon>
        <taxon>Dikarya</taxon>
        <taxon>Basidiomycota</taxon>
        <taxon>Ustilaginomycotina</taxon>
        <taxon>Exobasidiomycetes</taxon>
        <taxon>Microstromatales</taxon>
        <taxon>Microstromatales incertae sedis</taxon>
        <taxon>Pseudomicrostroma</taxon>
    </lineage>
</organism>
<feature type="compositionally biased region" description="Acidic residues" evidence="1">
    <location>
        <begin position="799"/>
        <end position="809"/>
    </location>
</feature>
<accession>A0A316U559</accession>
<feature type="compositionally biased region" description="Low complexity" evidence="1">
    <location>
        <begin position="528"/>
        <end position="540"/>
    </location>
</feature>
<dbReference type="STRING" id="1684307.A0A316U559"/>
<feature type="region of interest" description="Disordered" evidence="1">
    <location>
        <begin position="1369"/>
        <end position="1397"/>
    </location>
</feature>
<feature type="region of interest" description="Disordered" evidence="1">
    <location>
        <begin position="1"/>
        <end position="37"/>
    </location>
</feature>
<feature type="compositionally biased region" description="Polar residues" evidence="1">
    <location>
        <begin position="949"/>
        <end position="961"/>
    </location>
</feature>